<feature type="repeat" description="PPR" evidence="2">
    <location>
        <begin position="165"/>
        <end position="199"/>
    </location>
</feature>
<evidence type="ECO:0000256" key="1">
    <source>
        <dbReference type="ARBA" id="ARBA00022737"/>
    </source>
</evidence>
<dbReference type="Proteomes" id="UP000078561">
    <property type="component" value="Unassembled WGS sequence"/>
</dbReference>
<proteinExistence type="predicted"/>
<dbReference type="PANTHER" id="PTHR47936">
    <property type="entry name" value="PPR_LONG DOMAIN-CONTAINING PROTEIN"/>
    <property type="match status" value="1"/>
</dbReference>
<keyword evidence="1" id="KW-0677">Repeat</keyword>
<evidence type="ECO:0000313" key="5">
    <source>
        <dbReference type="Proteomes" id="UP000078561"/>
    </source>
</evidence>
<dbReference type="InterPro" id="IPR057027">
    <property type="entry name" value="TPR_mt"/>
</dbReference>
<evidence type="ECO:0000313" key="4">
    <source>
        <dbReference type="EMBL" id="SAL99359.1"/>
    </source>
</evidence>
<dbReference type="OrthoDB" id="185373at2759"/>
<feature type="repeat" description="PPR" evidence="2">
    <location>
        <begin position="94"/>
        <end position="128"/>
    </location>
</feature>
<dbReference type="Pfam" id="PF13812">
    <property type="entry name" value="PPR_3"/>
    <property type="match status" value="3"/>
</dbReference>
<dbReference type="STRING" id="4829.A0A168MWM2"/>
<dbReference type="Pfam" id="PF23276">
    <property type="entry name" value="TPR_24"/>
    <property type="match status" value="1"/>
</dbReference>
<dbReference type="AlphaFoldDB" id="A0A168MWM2"/>
<dbReference type="InterPro" id="IPR002885">
    <property type="entry name" value="PPR_rpt"/>
</dbReference>
<dbReference type="EMBL" id="LT552686">
    <property type="protein sequence ID" value="SAL99359.1"/>
    <property type="molecule type" value="Genomic_DNA"/>
</dbReference>
<organism evidence="4">
    <name type="scientific">Absidia glauca</name>
    <name type="common">Pin mould</name>
    <dbReference type="NCBI Taxonomy" id="4829"/>
    <lineage>
        <taxon>Eukaryota</taxon>
        <taxon>Fungi</taxon>
        <taxon>Fungi incertae sedis</taxon>
        <taxon>Mucoromycota</taxon>
        <taxon>Mucoromycotina</taxon>
        <taxon>Mucoromycetes</taxon>
        <taxon>Mucorales</taxon>
        <taxon>Cunninghamellaceae</taxon>
        <taxon>Absidia</taxon>
    </lineage>
</organism>
<dbReference type="NCBIfam" id="TIGR00756">
    <property type="entry name" value="PPR"/>
    <property type="match status" value="2"/>
</dbReference>
<sequence length="525" mass="59087">MYRPLTRLTRTSHTAFTNVFRPQQVKPASRYLSSAASPTTSYSKEFISVSHPTSPLNNFNKRLVTAIRKGPKADLTKRVQQIIDEIKQQNLKFDAATYNALLLAYTRSRQQNDAVATLKAMIEDGFKPAVESFNIVLESLALNRSDVELQNKVLDLMEQEQVPLTAISYEYLLKGLVRAGNSRDVMDTLTTMKERGVEPTLPTYGYAIRACLENNNSTMAYDLMKEAEAANLPLQTEPRLLMDVLRTCALNDKVDETQYCWDKVVNTHGLRPDEGTCLQVSRVAAKFADSKLATDVIRQLSNNGYSYKEHYFVPLMEAFVAKDDLKSAFDVLDIMRVSGVPPSMRSTLSVSEKISSNIETVDKAYYLLEEMKKEGKPVDVTAFNIVIAACGLAKDIGRSVATYREAANLGVVPNVDTFNAVLDACIQTDMKGMGQIVIDELKKAKVAPNVDTFSKMISLVCRQSNYEDAFVYLEEMKSHGVIPPRRCYIVLAKKLANERDPRFHIALEEMETYGYRSDYLKELWN</sequence>
<dbReference type="Gene3D" id="1.25.40.10">
    <property type="entry name" value="Tetratricopeptide repeat domain"/>
    <property type="match status" value="3"/>
</dbReference>
<feature type="repeat" description="PPR" evidence="2">
    <location>
        <begin position="449"/>
        <end position="483"/>
    </location>
</feature>
<dbReference type="PROSITE" id="PS51375">
    <property type="entry name" value="PPR"/>
    <property type="match status" value="3"/>
</dbReference>
<dbReference type="OMA" id="TTHHYEL"/>
<reference evidence="4" key="1">
    <citation type="submission" date="2016-04" db="EMBL/GenBank/DDBJ databases">
        <authorList>
            <person name="Evans L.H."/>
            <person name="Alamgir A."/>
            <person name="Owens N."/>
            <person name="Weber N.D."/>
            <person name="Virtaneva K."/>
            <person name="Barbian K."/>
            <person name="Babar A."/>
            <person name="Rosenke K."/>
        </authorList>
    </citation>
    <scope>NUCLEOTIDE SEQUENCE [LARGE SCALE GENOMIC DNA]</scope>
    <source>
        <strain evidence="4">CBS 101.48</strain>
    </source>
</reference>
<dbReference type="InterPro" id="IPR011990">
    <property type="entry name" value="TPR-like_helical_dom_sf"/>
</dbReference>
<protein>
    <recommendedName>
        <fullName evidence="3">Pentatricopeptide repeat-containing protein-mitochondrial domain-containing protein</fullName>
    </recommendedName>
</protein>
<accession>A0A168MWM2</accession>
<evidence type="ECO:0000256" key="2">
    <source>
        <dbReference type="PROSITE-ProRule" id="PRU00708"/>
    </source>
</evidence>
<feature type="domain" description="Pentatricopeptide repeat-containing protein-mitochondrial" evidence="3">
    <location>
        <begin position="274"/>
        <end position="405"/>
    </location>
</feature>
<name>A0A168MWM2_ABSGL</name>
<dbReference type="InParanoid" id="A0A168MWM2"/>
<gene>
    <name evidence="4" type="primary">ABSGL_04968.1 scaffold 6254</name>
</gene>
<keyword evidence="5" id="KW-1185">Reference proteome</keyword>
<dbReference type="PANTHER" id="PTHR47936:SF1">
    <property type="entry name" value="PENTATRICOPEPTIDE REPEAT-CONTAINING PROTEIN GUN1, CHLOROPLASTIC"/>
    <property type="match status" value="1"/>
</dbReference>
<evidence type="ECO:0000259" key="3">
    <source>
        <dbReference type="Pfam" id="PF23276"/>
    </source>
</evidence>